<dbReference type="Proteomes" id="UP000663829">
    <property type="component" value="Unassembled WGS sequence"/>
</dbReference>
<evidence type="ECO:0000313" key="3">
    <source>
        <dbReference type="EMBL" id="CAF1186482.1"/>
    </source>
</evidence>
<proteinExistence type="predicted"/>
<dbReference type="EMBL" id="CAJNOQ010008041">
    <property type="protein sequence ID" value="CAF1186482.1"/>
    <property type="molecule type" value="Genomic_DNA"/>
</dbReference>
<dbReference type="AlphaFoldDB" id="A0A814V7D6"/>
<protein>
    <submittedName>
        <fullName evidence="3">Uncharacterized protein</fullName>
    </submittedName>
</protein>
<accession>A0A814V7D6</accession>
<dbReference type="OrthoDB" id="10049572at2759"/>
<organism evidence="3 6">
    <name type="scientific">Didymodactylos carnosus</name>
    <dbReference type="NCBI Taxonomy" id="1234261"/>
    <lineage>
        <taxon>Eukaryota</taxon>
        <taxon>Metazoa</taxon>
        <taxon>Spiralia</taxon>
        <taxon>Gnathifera</taxon>
        <taxon>Rotifera</taxon>
        <taxon>Eurotatoria</taxon>
        <taxon>Bdelloidea</taxon>
        <taxon>Philodinida</taxon>
        <taxon>Philodinidae</taxon>
        <taxon>Didymodactylos</taxon>
    </lineage>
</organism>
<keyword evidence="6" id="KW-1185">Reference proteome</keyword>
<evidence type="ECO:0000313" key="2">
    <source>
        <dbReference type="EMBL" id="CAF0987642.1"/>
    </source>
</evidence>
<evidence type="ECO:0000313" key="6">
    <source>
        <dbReference type="Proteomes" id="UP000663829"/>
    </source>
</evidence>
<dbReference type="EMBL" id="CAJOBA010005912">
    <property type="protein sequence ID" value="CAF3757847.1"/>
    <property type="molecule type" value="Genomic_DNA"/>
</dbReference>
<gene>
    <name evidence="3" type="ORF">GPM918_LOCUS22975</name>
    <name evidence="2" type="ORF">OVA965_LOCUS13908</name>
    <name evidence="5" type="ORF">SRO942_LOCUS22974</name>
    <name evidence="4" type="ORF">TMI583_LOCUS13911</name>
</gene>
<dbReference type="EMBL" id="CAJNOK010005905">
    <property type="protein sequence ID" value="CAF0987642.1"/>
    <property type="molecule type" value="Genomic_DNA"/>
</dbReference>
<dbReference type="EMBL" id="CAJOBC010008042">
    <property type="protein sequence ID" value="CAF3950738.1"/>
    <property type="molecule type" value="Genomic_DNA"/>
</dbReference>
<dbReference type="Proteomes" id="UP000681722">
    <property type="component" value="Unassembled WGS sequence"/>
</dbReference>
<comment type="caution">
    <text evidence="3">The sequence shown here is derived from an EMBL/GenBank/DDBJ whole genome shotgun (WGS) entry which is preliminary data.</text>
</comment>
<sequence>MSLKSGSVAPPICVVTFENQPTGTFSLVPSSFIHSAVFTKGTNINKDYFFVHPSKRDLRKRGFVFYIGPKAKCQEYCKFYDAEEVDCVTWLGRSQDLFTDISNSDSSMISAENPNNARINSKTAHKRNVSPLVLSNSFMSFGSSPAKKIAYEIKGTPTTHRSSTTTPLKATTPTSKKTPVTFTGKNYAPPINETHVNNIISKNDVMTLSAASSIPNPSIQTPSKVALSQGVVEELENARRKIIYLEEQLAELKRISIPLTLLLAYLLAYPNAEQSLYLRNVVSVIDLNDRIASTRATEDGEKLPVSGIELFKVMSISKTWKKRTVNLVKSCYKNVDFGNMTYNTLSSMNAELMRNILGYSRGTVTSLAVGIIPSTVHKEMFS</sequence>
<name>A0A814V7D6_9BILA</name>
<evidence type="ECO:0000256" key="1">
    <source>
        <dbReference type="SAM" id="MobiDB-lite"/>
    </source>
</evidence>
<dbReference type="Proteomes" id="UP000682733">
    <property type="component" value="Unassembled WGS sequence"/>
</dbReference>
<feature type="region of interest" description="Disordered" evidence="1">
    <location>
        <begin position="156"/>
        <end position="177"/>
    </location>
</feature>
<evidence type="ECO:0000313" key="5">
    <source>
        <dbReference type="EMBL" id="CAF3950738.1"/>
    </source>
</evidence>
<dbReference type="Proteomes" id="UP000677228">
    <property type="component" value="Unassembled WGS sequence"/>
</dbReference>
<reference evidence="3" key="1">
    <citation type="submission" date="2021-02" db="EMBL/GenBank/DDBJ databases">
        <authorList>
            <person name="Nowell W R."/>
        </authorList>
    </citation>
    <scope>NUCLEOTIDE SEQUENCE</scope>
</reference>
<evidence type="ECO:0000313" key="4">
    <source>
        <dbReference type="EMBL" id="CAF3757847.1"/>
    </source>
</evidence>